<keyword evidence="1" id="KW-0472">Membrane</keyword>
<feature type="transmembrane region" description="Helical" evidence="1">
    <location>
        <begin position="12"/>
        <end position="32"/>
    </location>
</feature>
<keyword evidence="3" id="KW-1185">Reference proteome</keyword>
<organism evidence="2 3">
    <name type="scientific">Salinirubrum litoreum</name>
    <dbReference type="NCBI Taxonomy" id="1126234"/>
    <lineage>
        <taxon>Archaea</taxon>
        <taxon>Methanobacteriati</taxon>
        <taxon>Methanobacteriota</taxon>
        <taxon>Stenosarchaea group</taxon>
        <taxon>Halobacteria</taxon>
        <taxon>Halobacteriales</taxon>
        <taxon>Haloferacaceae</taxon>
        <taxon>Salinirubrum</taxon>
    </lineage>
</organism>
<proteinExistence type="predicted"/>
<sequence>MADVRGPSTRRLVLVAVLVGAGLFSTLARILAGEQSPWVLSMAGAFGVMLLIVGQQLWVRTRRDA</sequence>
<reference evidence="2 3" key="1">
    <citation type="journal article" date="2019" name="Int. J. Syst. Evol. Microbiol.">
        <title>The Global Catalogue of Microorganisms (GCM) 10K type strain sequencing project: providing services to taxonomists for standard genome sequencing and annotation.</title>
        <authorList>
            <consortium name="The Broad Institute Genomics Platform"/>
            <consortium name="The Broad Institute Genome Sequencing Center for Infectious Disease"/>
            <person name="Wu L."/>
            <person name="Ma J."/>
        </authorList>
    </citation>
    <scope>NUCLEOTIDE SEQUENCE [LARGE SCALE GENOMIC DNA]</scope>
    <source>
        <strain evidence="2 3">CGMCC 1.12237</strain>
    </source>
</reference>
<dbReference type="RefSeq" id="WP_227229865.1">
    <property type="nucleotide sequence ID" value="NZ_JAJCVJ010000002.1"/>
</dbReference>
<evidence type="ECO:0000313" key="3">
    <source>
        <dbReference type="Proteomes" id="UP001596201"/>
    </source>
</evidence>
<gene>
    <name evidence="2" type="ORF">ACFPJ5_11785</name>
</gene>
<name>A0ABD5RD44_9EURY</name>
<keyword evidence="1" id="KW-1133">Transmembrane helix</keyword>
<feature type="transmembrane region" description="Helical" evidence="1">
    <location>
        <begin position="38"/>
        <end position="59"/>
    </location>
</feature>
<protein>
    <recommendedName>
        <fullName evidence="4">PEP-CTERM protein-sorting domain-containing protein</fullName>
    </recommendedName>
</protein>
<evidence type="ECO:0000256" key="1">
    <source>
        <dbReference type="SAM" id="Phobius"/>
    </source>
</evidence>
<dbReference type="AlphaFoldDB" id="A0ABD5RD44"/>
<evidence type="ECO:0000313" key="2">
    <source>
        <dbReference type="EMBL" id="MFC5367617.1"/>
    </source>
</evidence>
<comment type="caution">
    <text evidence="2">The sequence shown here is derived from an EMBL/GenBank/DDBJ whole genome shotgun (WGS) entry which is preliminary data.</text>
</comment>
<evidence type="ECO:0008006" key="4">
    <source>
        <dbReference type="Google" id="ProtNLM"/>
    </source>
</evidence>
<keyword evidence="1" id="KW-0812">Transmembrane</keyword>
<accession>A0ABD5RD44</accession>
<dbReference type="Proteomes" id="UP001596201">
    <property type="component" value="Unassembled WGS sequence"/>
</dbReference>
<dbReference type="EMBL" id="JBHSKX010000002">
    <property type="protein sequence ID" value="MFC5367617.1"/>
    <property type="molecule type" value="Genomic_DNA"/>
</dbReference>